<feature type="transmembrane region" description="Helical" evidence="6">
    <location>
        <begin position="61"/>
        <end position="81"/>
    </location>
</feature>
<reference evidence="7" key="1">
    <citation type="submission" date="2019-03" db="EMBL/GenBank/DDBJ databases">
        <title>Improved annotation for the trematode Fasciola hepatica.</title>
        <authorList>
            <person name="Choi Y.-J."/>
            <person name="Martin J."/>
            <person name="Mitreva M."/>
        </authorList>
    </citation>
    <scope>NUCLEOTIDE SEQUENCE [LARGE SCALE GENOMIC DNA]</scope>
</reference>
<dbReference type="GO" id="GO:0015179">
    <property type="term" value="F:L-amino acid transmembrane transporter activity"/>
    <property type="evidence" value="ECO:0007669"/>
    <property type="project" value="TreeGrafter"/>
</dbReference>
<name>A0A4E0RDY8_FASHE</name>
<dbReference type="Pfam" id="PF13520">
    <property type="entry name" value="AA_permease_2"/>
    <property type="match status" value="2"/>
</dbReference>
<evidence type="ECO:0000313" key="7">
    <source>
        <dbReference type="EMBL" id="THD24631.1"/>
    </source>
</evidence>
<feature type="transmembrane region" description="Helical" evidence="6">
    <location>
        <begin position="250"/>
        <end position="276"/>
    </location>
</feature>
<dbReference type="InterPro" id="IPR002293">
    <property type="entry name" value="AA/rel_permease1"/>
</dbReference>
<feature type="transmembrane region" description="Helical" evidence="6">
    <location>
        <begin position="205"/>
        <end position="230"/>
    </location>
</feature>
<evidence type="ECO:0000256" key="3">
    <source>
        <dbReference type="ARBA" id="ARBA00022989"/>
    </source>
</evidence>
<proteinExistence type="predicted"/>
<organism evidence="7 8">
    <name type="scientific">Fasciola hepatica</name>
    <name type="common">Liver fluke</name>
    <dbReference type="NCBI Taxonomy" id="6192"/>
    <lineage>
        <taxon>Eukaryota</taxon>
        <taxon>Metazoa</taxon>
        <taxon>Spiralia</taxon>
        <taxon>Lophotrochozoa</taxon>
        <taxon>Platyhelminthes</taxon>
        <taxon>Trematoda</taxon>
        <taxon>Digenea</taxon>
        <taxon>Plagiorchiida</taxon>
        <taxon>Echinostomata</taxon>
        <taxon>Echinostomatoidea</taxon>
        <taxon>Fasciolidae</taxon>
        <taxon>Fasciola</taxon>
    </lineage>
</organism>
<dbReference type="GO" id="GO:0016020">
    <property type="term" value="C:membrane"/>
    <property type="evidence" value="ECO:0007669"/>
    <property type="project" value="UniProtKB-SubCell"/>
</dbReference>
<feature type="transmembrane region" description="Helical" evidence="6">
    <location>
        <begin position="297"/>
        <end position="322"/>
    </location>
</feature>
<evidence type="ECO:0000256" key="6">
    <source>
        <dbReference type="SAM" id="Phobius"/>
    </source>
</evidence>
<keyword evidence="2 6" id="KW-0812">Transmembrane</keyword>
<feature type="transmembrane region" description="Helical" evidence="6">
    <location>
        <begin position="27"/>
        <end position="49"/>
    </location>
</feature>
<feature type="transmembrane region" description="Helical" evidence="6">
    <location>
        <begin position="394"/>
        <end position="414"/>
    </location>
</feature>
<comment type="subcellular location">
    <subcellularLocation>
        <location evidence="1">Membrane</location>
        <topology evidence="1">Multi-pass membrane protein</topology>
    </subcellularLocation>
</comment>
<keyword evidence="4 6" id="KW-0472">Membrane</keyword>
<evidence type="ECO:0000256" key="4">
    <source>
        <dbReference type="ARBA" id="ARBA00023136"/>
    </source>
</evidence>
<sequence>MGKSSKKSSGKEESTENTVALKKGITIVQGVSIVVGIIIGSGIFVAPVGVLKYTRSVGLSFVMWAITGLFSALGAMVYAELGVTIPRSGGEYIYILHSFGPLLAFLALWITFVFIGAASCAANSLIFAEYLLRPFYADCDIPREAKLLVAVLGLRNIGSFTDAFEGSEASPGALALSFYQGFWAFAGWNYLNFLTGEVKNPARNLPIIIIISLTIVTVIYILANVAYLAVLSPFEVLASGEGSAAIAVTFAARCMGVMAWIMPIFVGASVFGSTNGEVLSISRLIFTASEEGHMPSLLSMVSVSNLTPIPSVLTLALFAIPFQMIPDIFYLIELTGFAFSLISSIAVGSLLHIRRTNPGLNTSGFRLPIFFPILYLLINIALGILTILDSPSKSLLSLAIMLAGVPIYLIGVAWKNKPRQFQSMMHGLTVAVQKLLFVVQPELTPAVNQVSPPPDEVELNQPWTTSQTP</sequence>
<dbReference type="PANTHER" id="PTHR11785:SF528">
    <property type="entry name" value="AMINO ACID TRANSPORTER PROTEIN JHI-21"/>
    <property type="match status" value="1"/>
</dbReference>
<dbReference type="PIRSF" id="PIRSF006060">
    <property type="entry name" value="AA_transporter"/>
    <property type="match status" value="1"/>
</dbReference>
<evidence type="ECO:0000256" key="5">
    <source>
        <dbReference type="SAM" id="MobiDB-lite"/>
    </source>
</evidence>
<evidence type="ECO:0000256" key="2">
    <source>
        <dbReference type="ARBA" id="ARBA00022692"/>
    </source>
</evidence>
<dbReference type="Gene3D" id="1.20.1740.10">
    <property type="entry name" value="Amino acid/polyamine transporter I"/>
    <property type="match status" value="1"/>
</dbReference>
<dbReference type="EMBL" id="JXXN02001502">
    <property type="protein sequence ID" value="THD24631.1"/>
    <property type="molecule type" value="Genomic_DNA"/>
</dbReference>
<evidence type="ECO:0000256" key="1">
    <source>
        <dbReference type="ARBA" id="ARBA00004141"/>
    </source>
</evidence>
<evidence type="ECO:0000313" key="8">
    <source>
        <dbReference type="Proteomes" id="UP000230066"/>
    </source>
</evidence>
<dbReference type="Proteomes" id="UP000230066">
    <property type="component" value="Unassembled WGS sequence"/>
</dbReference>
<gene>
    <name evidence="7" type="ORF">D915_004727</name>
</gene>
<feature type="transmembrane region" description="Helical" evidence="6">
    <location>
        <begin position="173"/>
        <end position="193"/>
    </location>
</feature>
<comment type="caution">
    <text evidence="7">The sequence shown here is derived from an EMBL/GenBank/DDBJ whole genome shotgun (WGS) entry which is preliminary data.</text>
</comment>
<dbReference type="PANTHER" id="PTHR11785">
    <property type="entry name" value="AMINO ACID TRANSPORTER"/>
    <property type="match status" value="1"/>
</dbReference>
<feature type="region of interest" description="Disordered" evidence="5">
    <location>
        <begin position="448"/>
        <end position="469"/>
    </location>
</feature>
<keyword evidence="3 6" id="KW-1133">Transmembrane helix</keyword>
<protein>
    <submittedName>
        <fullName evidence="7">Cystine/glutamate transporter</fullName>
    </submittedName>
</protein>
<feature type="transmembrane region" description="Helical" evidence="6">
    <location>
        <begin position="102"/>
        <end position="126"/>
    </location>
</feature>
<dbReference type="AlphaFoldDB" id="A0A4E0RDY8"/>
<accession>A0A4E0RDY8</accession>
<feature type="transmembrane region" description="Helical" evidence="6">
    <location>
        <begin position="328"/>
        <end position="353"/>
    </location>
</feature>
<dbReference type="InterPro" id="IPR050598">
    <property type="entry name" value="AminoAcid_Transporter"/>
</dbReference>
<keyword evidence="8" id="KW-1185">Reference proteome</keyword>
<feature type="transmembrane region" description="Helical" evidence="6">
    <location>
        <begin position="365"/>
        <end position="388"/>
    </location>
</feature>